<sequence length="385" mass="42563">MKIAVVGGGPAGLYFASSLKGLASEHNITVFEKSPGDSTYGFGVAFSDGALKSIGKADPKLCDTILAHSERLDTLTIVHHGQRVPVSGNVFFGISRLRLLELLADKALSAGAQIVRNLTIGSISELEDFDLVVGADGINSLVRRQFVETFEPETTACRNLLIWYACERTTDGIELLFHQTEFGLFVGHTYRYQSNRNTFVIECSPSTWREAGLDKMAAEQSRAFCSALFTDFLKGGHFIANRSVWFTPKLIRTKRWSHQNIVLIGDALKTLHPSVGSGTRAAMKDAFALARACAARGSDFRGALALFEAEHREGAEDLQQSALHSIEWYETVEDKLDLAPVQLAFDYMMRTGKVNSQRLRQMDASFVDAWESAGRMEPSDIRREL</sequence>
<dbReference type="GO" id="GO:0004497">
    <property type="term" value="F:monooxygenase activity"/>
    <property type="evidence" value="ECO:0007669"/>
    <property type="project" value="UniProtKB-KW"/>
</dbReference>
<accession>A0A7K1RKU3</accession>
<protein>
    <submittedName>
        <fullName evidence="4">Monooxygenase</fullName>
    </submittedName>
</protein>
<keyword evidence="4" id="KW-0503">Monooxygenase</keyword>
<dbReference type="InterPro" id="IPR050631">
    <property type="entry name" value="PheA/TfdB_FAD_monoxygenase"/>
</dbReference>
<proteinExistence type="predicted"/>
<dbReference type="Proteomes" id="UP000440716">
    <property type="component" value="Unassembled WGS sequence"/>
</dbReference>
<dbReference type="PANTHER" id="PTHR43476:SF4">
    <property type="entry name" value="BLR0106 PROTEIN"/>
    <property type="match status" value="1"/>
</dbReference>
<dbReference type="GO" id="GO:0071949">
    <property type="term" value="F:FAD binding"/>
    <property type="evidence" value="ECO:0007669"/>
    <property type="project" value="InterPro"/>
</dbReference>
<dbReference type="AlphaFoldDB" id="A0A7K1RKU3"/>
<dbReference type="SUPFAM" id="SSF51905">
    <property type="entry name" value="FAD/NAD(P)-binding domain"/>
    <property type="match status" value="1"/>
</dbReference>
<keyword evidence="2" id="KW-0520">NAD</keyword>
<dbReference type="Pfam" id="PF01494">
    <property type="entry name" value="FAD_binding_3"/>
    <property type="match status" value="1"/>
</dbReference>
<comment type="caution">
    <text evidence="4">The sequence shown here is derived from an EMBL/GenBank/DDBJ whole genome shotgun (WGS) entry which is preliminary data.</text>
</comment>
<evidence type="ECO:0000256" key="2">
    <source>
        <dbReference type="ARBA" id="ARBA00023027"/>
    </source>
</evidence>
<evidence type="ECO:0000313" key="5">
    <source>
        <dbReference type="Proteomes" id="UP000440716"/>
    </source>
</evidence>
<dbReference type="InterPro" id="IPR036188">
    <property type="entry name" value="FAD/NAD-bd_sf"/>
</dbReference>
<keyword evidence="1" id="KW-0560">Oxidoreductase</keyword>
<evidence type="ECO:0000256" key="1">
    <source>
        <dbReference type="ARBA" id="ARBA00023002"/>
    </source>
</evidence>
<dbReference type="RefSeq" id="WP_156592301.1">
    <property type="nucleotide sequence ID" value="NZ_WPHU01000009.1"/>
</dbReference>
<evidence type="ECO:0000259" key="3">
    <source>
        <dbReference type="Pfam" id="PF01494"/>
    </source>
</evidence>
<evidence type="ECO:0000313" key="4">
    <source>
        <dbReference type="EMBL" id="MVA58499.1"/>
    </source>
</evidence>
<gene>
    <name evidence="4" type="ORF">GOZ88_20555</name>
</gene>
<dbReference type="PANTHER" id="PTHR43476">
    <property type="entry name" value="3-(3-HYDROXY-PHENYL)PROPIONATE/3-HYDROXYCINNAMIC ACID HYDROXYLASE"/>
    <property type="match status" value="1"/>
</dbReference>
<dbReference type="Gene3D" id="3.30.9.20">
    <property type="match status" value="1"/>
</dbReference>
<organism evidence="4 5">
    <name type="scientific">Agrobacterium vitis</name>
    <name type="common">Rhizobium vitis</name>
    <dbReference type="NCBI Taxonomy" id="373"/>
    <lineage>
        <taxon>Bacteria</taxon>
        <taxon>Pseudomonadati</taxon>
        <taxon>Pseudomonadota</taxon>
        <taxon>Alphaproteobacteria</taxon>
        <taxon>Hyphomicrobiales</taxon>
        <taxon>Rhizobiaceae</taxon>
        <taxon>Rhizobium/Agrobacterium group</taxon>
        <taxon>Agrobacterium</taxon>
    </lineage>
</organism>
<dbReference type="Gene3D" id="3.50.50.60">
    <property type="entry name" value="FAD/NAD(P)-binding domain"/>
    <property type="match status" value="1"/>
</dbReference>
<dbReference type="InterPro" id="IPR002938">
    <property type="entry name" value="FAD-bd"/>
</dbReference>
<reference evidence="4 5" key="1">
    <citation type="submission" date="2019-12" db="EMBL/GenBank/DDBJ databases">
        <title>Whole-genome sequencing of Allorhizobium vitis.</title>
        <authorList>
            <person name="Gan H.M."/>
            <person name="Szegedi E."/>
            <person name="Burr T."/>
            <person name="Savka M.A."/>
        </authorList>
    </citation>
    <scope>NUCLEOTIDE SEQUENCE [LARGE SCALE GENOMIC DNA]</scope>
    <source>
        <strain evidence="4 5">CG415</strain>
    </source>
</reference>
<name>A0A7K1RKU3_AGRVI</name>
<feature type="domain" description="FAD-binding" evidence="3">
    <location>
        <begin position="130"/>
        <end position="309"/>
    </location>
</feature>
<dbReference type="EMBL" id="WPHU01000009">
    <property type="protein sequence ID" value="MVA58499.1"/>
    <property type="molecule type" value="Genomic_DNA"/>
</dbReference>
<dbReference type="PRINTS" id="PR00420">
    <property type="entry name" value="RNGMNOXGNASE"/>
</dbReference>